<keyword evidence="2" id="KW-1185">Reference proteome</keyword>
<reference evidence="1 2" key="1">
    <citation type="submission" date="2018-09" db="EMBL/GenBank/DDBJ databases">
        <title>Hymenobacter medium sp. nov., isolated from R2A medium.</title>
        <authorList>
            <person name="Yingchao G."/>
        </authorList>
    </citation>
    <scope>NUCLEOTIDE SEQUENCE [LARGE SCALE GENOMIC DNA]</scope>
    <source>
        <strain evidence="2">sh-6</strain>
    </source>
</reference>
<accession>A0A3B7R6H5</accession>
<dbReference type="Pfam" id="PF20329">
    <property type="entry name" value="DUF6624"/>
    <property type="match status" value="1"/>
</dbReference>
<protein>
    <submittedName>
        <fullName evidence="1">Uncharacterized protein</fullName>
    </submittedName>
</protein>
<name>A0A3B7R6H5_9BACT</name>
<dbReference type="OrthoDB" id="1164858at2"/>
<dbReference type="InterPro" id="IPR046732">
    <property type="entry name" value="DUF6624"/>
</dbReference>
<dbReference type="NCBIfam" id="NF047558">
    <property type="entry name" value="TPR_END_plus"/>
    <property type="match status" value="1"/>
</dbReference>
<evidence type="ECO:0000313" key="2">
    <source>
        <dbReference type="Proteomes" id="UP000262802"/>
    </source>
</evidence>
<organism evidence="1 2">
    <name type="scientific">Hymenobacter oligotrophus</name>
    <dbReference type="NCBI Taxonomy" id="2319843"/>
    <lineage>
        <taxon>Bacteria</taxon>
        <taxon>Pseudomonadati</taxon>
        <taxon>Bacteroidota</taxon>
        <taxon>Cytophagia</taxon>
        <taxon>Cytophagales</taxon>
        <taxon>Hymenobacteraceae</taxon>
        <taxon>Hymenobacter</taxon>
    </lineage>
</organism>
<evidence type="ECO:0000313" key="1">
    <source>
        <dbReference type="EMBL" id="AYA38930.1"/>
    </source>
</evidence>
<sequence>MPTATHYYNAACSWALAGNKDKAFRYLDQATAAGWDNVPHLKQDADLGALRTDKRWQPMVAKLEATRAQAEAKYNLPLKQELEAIYATDQAIRLKIDSVEKKLGMQAAQSQALLDEMDAVDERNTARVTAIIDQYGWPGQSMVGRLGSTAAFLVIQHARPSVQRKYLPIMREAAAKGELAKSSLALLEDRILVEQGKPQLYGSQLRSNAATGKYELEPIEDEARVDERRAAVGLGPLREYVKHFGLTYTPPVTAPKR</sequence>
<dbReference type="EMBL" id="CP032317">
    <property type="protein sequence ID" value="AYA38930.1"/>
    <property type="molecule type" value="Genomic_DNA"/>
</dbReference>
<dbReference type="AlphaFoldDB" id="A0A3B7R6H5"/>
<dbReference type="KEGG" id="hyh:D3Y59_12810"/>
<proteinExistence type="predicted"/>
<gene>
    <name evidence="1" type="ORF">D3Y59_12810</name>
</gene>
<dbReference type="Proteomes" id="UP000262802">
    <property type="component" value="Chromosome"/>
</dbReference>